<accession>A0ABR0Y414</accession>
<sequence length="698" mass="79119">MLTAGRALGGAAAGLSCRAYGQVPLPPLVSERLALFMQLQSQRSARLEERAQRDSKPIRVSLPDGRELDAQAWKTSPLELAARLGRSLADGAVVARVNGVLWDLGRPLEQDGTLEILGFDSSEGKGVFWHSSAHVLGSVMECLYRGSLSLSLSLPRCYQFQSDLFSQVIQEAAVHSNDPSAARMTRERQAFERLEVTRGELLELFKVRFSLSLTLRLLHVPPSLCCRCGSLVDLCRGPHLPHTGKIKAFKLLKSSSAQWRGDPSLPPLHRVIGVSFPESRLLRDWEQEREEARGRDHRRIGRDQELYFFHELSPGSCFFLPKGAHLYNTLTDFIKSEYRQRGYTEVVTPNIFSCRLWERSGHWQHYRDSMFSFRVETDTFALKPMNCPGHCLMFEHRPRSWRELPLRLADFGVLHRNENSGALTGLTRVRRFIQDDAHIFCTPQQLHSEMRGCLQFLQAVYSVLGFSFRLYLSTRPDKFMGDPASLSLSLQQLQSSLEEFGEPWELNPGDGAFYGPKIDIQIKDAIGRSHQCATIQLDFQLPIRFDLSYVSQEGESERPVMIHRAILGSVERMIAILAENYAGKWPFWLSPSQVMVIPVGGSTEHYAQEVHRQFQQAGFMVEVDLDRGATLNKKIRSAQLAQYNFILVVGQKEQSRGSVSVRTRDGRQLGERGVNETMDRLRELREKRRGGGAEEEGF</sequence>
<evidence type="ECO:0000256" key="1">
    <source>
        <dbReference type="ARBA" id="ARBA00008226"/>
    </source>
</evidence>
<dbReference type="CDD" id="cd00860">
    <property type="entry name" value="ThrRS_anticodon"/>
    <property type="match status" value="1"/>
</dbReference>
<name>A0ABR0Y414_HUSHU</name>
<feature type="region of interest" description="Disordered" evidence="10">
    <location>
        <begin position="657"/>
        <end position="698"/>
    </location>
</feature>
<dbReference type="InterPro" id="IPR036621">
    <property type="entry name" value="Anticodon-bd_dom_sf"/>
</dbReference>
<dbReference type="EC" id="6.1.1.3" evidence="2"/>
<dbReference type="Gene3D" id="3.30.980.10">
    <property type="entry name" value="Threonyl-trna Synthetase, Chain A, domain 2"/>
    <property type="match status" value="1"/>
</dbReference>
<keyword evidence="7" id="KW-0030">Aminoacyl-tRNA synthetase</keyword>
<dbReference type="PANTHER" id="PTHR11451:SF27">
    <property type="entry name" value="THREONINE--TRNA LIGASE, MITOCHONDRIAL"/>
    <property type="match status" value="1"/>
</dbReference>
<dbReference type="HAMAP" id="MF_00184">
    <property type="entry name" value="Thr_tRNA_synth"/>
    <property type="match status" value="1"/>
</dbReference>
<dbReference type="Gene3D" id="3.10.20.30">
    <property type="match status" value="1"/>
</dbReference>
<evidence type="ECO:0000256" key="8">
    <source>
        <dbReference type="ARBA" id="ARBA00031900"/>
    </source>
</evidence>
<dbReference type="SUPFAM" id="SSF52954">
    <property type="entry name" value="Class II aaRS ABD-related"/>
    <property type="match status" value="1"/>
</dbReference>
<evidence type="ECO:0000256" key="3">
    <source>
        <dbReference type="ARBA" id="ARBA00022598"/>
    </source>
</evidence>
<evidence type="ECO:0000256" key="4">
    <source>
        <dbReference type="ARBA" id="ARBA00022741"/>
    </source>
</evidence>
<comment type="caution">
    <text evidence="13">The sequence shown here is derived from an EMBL/GenBank/DDBJ whole genome shotgun (WGS) entry which is preliminary data.</text>
</comment>
<dbReference type="Gene3D" id="3.30.930.10">
    <property type="entry name" value="Bira Bifunctional Protein, Domain 2"/>
    <property type="match status" value="1"/>
</dbReference>
<keyword evidence="3 13" id="KW-0436">Ligase</keyword>
<dbReference type="InterPro" id="IPR004154">
    <property type="entry name" value="Anticodon-bd"/>
</dbReference>
<evidence type="ECO:0000256" key="5">
    <source>
        <dbReference type="ARBA" id="ARBA00022840"/>
    </source>
</evidence>
<dbReference type="InterPro" id="IPR004095">
    <property type="entry name" value="TGS"/>
</dbReference>
<keyword evidence="5" id="KW-0067">ATP-binding</keyword>
<evidence type="ECO:0000256" key="10">
    <source>
        <dbReference type="SAM" id="MobiDB-lite"/>
    </source>
</evidence>
<feature type="domain" description="Aminoacyl-transfer RNA synthetases class-II family profile" evidence="11">
    <location>
        <begin position="321"/>
        <end position="586"/>
    </location>
</feature>
<evidence type="ECO:0000256" key="7">
    <source>
        <dbReference type="ARBA" id="ARBA00023146"/>
    </source>
</evidence>
<dbReference type="InterPro" id="IPR045864">
    <property type="entry name" value="aa-tRNA-synth_II/BPL/LPL"/>
</dbReference>
<organism evidence="13 14">
    <name type="scientific">Huso huso</name>
    <name type="common">Beluga</name>
    <name type="synonym">Acipenser huso</name>
    <dbReference type="NCBI Taxonomy" id="61971"/>
    <lineage>
        <taxon>Eukaryota</taxon>
        <taxon>Metazoa</taxon>
        <taxon>Chordata</taxon>
        <taxon>Craniata</taxon>
        <taxon>Vertebrata</taxon>
        <taxon>Euteleostomi</taxon>
        <taxon>Actinopterygii</taxon>
        <taxon>Chondrostei</taxon>
        <taxon>Acipenseriformes</taxon>
        <taxon>Acipenseridae</taxon>
        <taxon>Huso</taxon>
    </lineage>
</organism>
<feature type="compositionally biased region" description="Basic and acidic residues" evidence="10">
    <location>
        <begin position="662"/>
        <end position="692"/>
    </location>
</feature>
<evidence type="ECO:0000313" key="14">
    <source>
        <dbReference type="Proteomes" id="UP001369086"/>
    </source>
</evidence>
<dbReference type="InterPro" id="IPR006195">
    <property type="entry name" value="aa-tRNA-synth_II"/>
</dbReference>
<evidence type="ECO:0000256" key="6">
    <source>
        <dbReference type="ARBA" id="ARBA00022917"/>
    </source>
</evidence>
<dbReference type="PROSITE" id="PS50862">
    <property type="entry name" value="AA_TRNA_LIGASE_II"/>
    <property type="match status" value="1"/>
</dbReference>
<dbReference type="PROSITE" id="PS51257">
    <property type="entry name" value="PROKAR_LIPOPROTEIN"/>
    <property type="match status" value="1"/>
</dbReference>
<dbReference type="Gene3D" id="3.40.50.800">
    <property type="entry name" value="Anticodon-binding domain"/>
    <property type="match status" value="1"/>
</dbReference>
<dbReference type="Pfam" id="PF03129">
    <property type="entry name" value="HGTP_anticodon"/>
    <property type="match status" value="1"/>
</dbReference>
<reference evidence="13 14" key="1">
    <citation type="submission" date="2021-05" db="EMBL/GenBank/DDBJ databases">
        <authorList>
            <person name="Zahm M."/>
            <person name="Klopp C."/>
            <person name="Cabau C."/>
            <person name="Kuhl H."/>
            <person name="Suciu R."/>
            <person name="Ciorpac M."/>
            <person name="Holostenco D."/>
            <person name="Gessner J."/>
            <person name="Wuertz S."/>
            <person name="Hohne C."/>
            <person name="Stock M."/>
            <person name="Gislard M."/>
            <person name="Lluch J."/>
            <person name="Milhes M."/>
            <person name="Lampietro C."/>
            <person name="Lopez Roques C."/>
            <person name="Donnadieu C."/>
            <person name="Du K."/>
            <person name="Schartl M."/>
            <person name="Guiguen Y."/>
        </authorList>
    </citation>
    <scope>NUCLEOTIDE SEQUENCE [LARGE SCALE GENOMIC DNA]</scope>
    <source>
        <strain evidence="13">Hh-F2</strain>
        <tissue evidence="13">Blood</tissue>
    </source>
</reference>
<dbReference type="PRINTS" id="PR01047">
    <property type="entry name" value="TRNASYNTHTHR"/>
</dbReference>
<dbReference type="SUPFAM" id="SSF81271">
    <property type="entry name" value="TGS-like"/>
    <property type="match status" value="1"/>
</dbReference>
<dbReference type="CDD" id="cd01667">
    <property type="entry name" value="TGS_ThrRS"/>
    <property type="match status" value="1"/>
</dbReference>
<evidence type="ECO:0000256" key="2">
    <source>
        <dbReference type="ARBA" id="ARBA00013163"/>
    </source>
</evidence>
<evidence type="ECO:0000259" key="11">
    <source>
        <dbReference type="PROSITE" id="PS50862"/>
    </source>
</evidence>
<protein>
    <recommendedName>
        <fullName evidence="2">threonine--tRNA ligase</fullName>
        <ecNumber evidence="2">6.1.1.3</ecNumber>
    </recommendedName>
    <alternativeName>
        <fullName evidence="8">Threonyl-tRNA synthetase</fullName>
    </alternativeName>
</protein>
<feature type="domain" description="TGS" evidence="12">
    <location>
        <begin position="54"/>
        <end position="118"/>
    </location>
</feature>
<keyword evidence="14" id="KW-1185">Reference proteome</keyword>
<dbReference type="GO" id="GO:0016874">
    <property type="term" value="F:ligase activity"/>
    <property type="evidence" value="ECO:0007669"/>
    <property type="project" value="UniProtKB-KW"/>
</dbReference>
<dbReference type="PROSITE" id="PS51880">
    <property type="entry name" value="TGS"/>
    <property type="match status" value="1"/>
</dbReference>
<dbReference type="SUPFAM" id="SSF55186">
    <property type="entry name" value="ThrRS/AlaRS common domain"/>
    <property type="match status" value="1"/>
</dbReference>
<dbReference type="InterPro" id="IPR012675">
    <property type="entry name" value="Beta-grasp_dom_sf"/>
</dbReference>
<dbReference type="InterPro" id="IPR033728">
    <property type="entry name" value="ThrRS_core"/>
</dbReference>
<evidence type="ECO:0000259" key="12">
    <source>
        <dbReference type="PROSITE" id="PS51880"/>
    </source>
</evidence>
<dbReference type="InterPro" id="IPR002314">
    <property type="entry name" value="aa-tRNA-synt_IIb"/>
</dbReference>
<dbReference type="SUPFAM" id="SSF55681">
    <property type="entry name" value="Class II aaRS and biotin synthetases"/>
    <property type="match status" value="1"/>
</dbReference>
<dbReference type="Pfam" id="PF00587">
    <property type="entry name" value="tRNA-synt_2b"/>
    <property type="match status" value="1"/>
</dbReference>
<dbReference type="EMBL" id="JAHFZB010000051">
    <property type="protein sequence ID" value="KAK6467143.1"/>
    <property type="molecule type" value="Genomic_DNA"/>
</dbReference>
<comment type="catalytic activity">
    <reaction evidence="9">
        <text>tRNA(Thr) + L-threonine + ATP = L-threonyl-tRNA(Thr) + AMP + diphosphate + H(+)</text>
        <dbReference type="Rhea" id="RHEA:24624"/>
        <dbReference type="Rhea" id="RHEA-COMP:9670"/>
        <dbReference type="Rhea" id="RHEA-COMP:9704"/>
        <dbReference type="ChEBI" id="CHEBI:15378"/>
        <dbReference type="ChEBI" id="CHEBI:30616"/>
        <dbReference type="ChEBI" id="CHEBI:33019"/>
        <dbReference type="ChEBI" id="CHEBI:57926"/>
        <dbReference type="ChEBI" id="CHEBI:78442"/>
        <dbReference type="ChEBI" id="CHEBI:78534"/>
        <dbReference type="ChEBI" id="CHEBI:456215"/>
        <dbReference type="EC" id="6.1.1.3"/>
    </reaction>
</comment>
<dbReference type="SMART" id="SM00863">
    <property type="entry name" value="tRNA_SAD"/>
    <property type="match status" value="1"/>
</dbReference>
<proteinExistence type="inferred from homology"/>
<dbReference type="InterPro" id="IPR012676">
    <property type="entry name" value="TGS-like"/>
</dbReference>
<dbReference type="InterPro" id="IPR012947">
    <property type="entry name" value="tRNA_SAD"/>
</dbReference>
<dbReference type="PANTHER" id="PTHR11451">
    <property type="entry name" value="THREONINE-TRNA LIGASE"/>
    <property type="match status" value="1"/>
</dbReference>
<dbReference type="Proteomes" id="UP001369086">
    <property type="component" value="Unassembled WGS sequence"/>
</dbReference>
<gene>
    <name evidence="13" type="ORF">HHUSO_G35526</name>
</gene>
<evidence type="ECO:0000256" key="9">
    <source>
        <dbReference type="ARBA" id="ARBA00049515"/>
    </source>
</evidence>
<dbReference type="InterPro" id="IPR018163">
    <property type="entry name" value="Thr/Ala-tRNA-synth_IIc_edit"/>
</dbReference>
<dbReference type="InterPro" id="IPR002320">
    <property type="entry name" value="Thr-tRNA-ligase_IIa"/>
</dbReference>
<comment type="similarity">
    <text evidence="1">Belongs to the class-II aminoacyl-tRNA synthetase family.</text>
</comment>
<evidence type="ECO:0000313" key="13">
    <source>
        <dbReference type="EMBL" id="KAK6467143.1"/>
    </source>
</evidence>
<dbReference type="Pfam" id="PF02824">
    <property type="entry name" value="TGS"/>
    <property type="match status" value="1"/>
</dbReference>
<dbReference type="InterPro" id="IPR047246">
    <property type="entry name" value="ThrRS_anticodon"/>
</dbReference>
<dbReference type="Pfam" id="PF07973">
    <property type="entry name" value="tRNA_SAD"/>
    <property type="match status" value="1"/>
</dbReference>
<dbReference type="CDD" id="cd00771">
    <property type="entry name" value="ThrRS_core"/>
    <property type="match status" value="1"/>
</dbReference>
<keyword evidence="6" id="KW-0648">Protein biosynthesis</keyword>
<dbReference type="NCBIfam" id="TIGR00418">
    <property type="entry name" value="thrS"/>
    <property type="match status" value="1"/>
</dbReference>
<keyword evidence="4" id="KW-0547">Nucleotide-binding</keyword>